<reference evidence="1" key="2">
    <citation type="journal article" date="2021" name="PeerJ">
        <title>Extensive microbial diversity within the chicken gut microbiome revealed by metagenomics and culture.</title>
        <authorList>
            <person name="Gilroy R."/>
            <person name="Ravi A."/>
            <person name="Getino M."/>
            <person name="Pursley I."/>
            <person name="Horton D.L."/>
            <person name="Alikhan N.F."/>
            <person name="Baker D."/>
            <person name="Gharbi K."/>
            <person name="Hall N."/>
            <person name="Watson M."/>
            <person name="Adriaenssens E.M."/>
            <person name="Foster-Nyarko E."/>
            <person name="Jarju S."/>
            <person name="Secka A."/>
            <person name="Antonio M."/>
            <person name="Oren A."/>
            <person name="Chaudhuri R.R."/>
            <person name="La Ragione R."/>
            <person name="Hildebrand F."/>
            <person name="Pallen M.J."/>
        </authorList>
    </citation>
    <scope>NUCLEOTIDE SEQUENCE</scope>
    <source>
        <strain evidence="1">11167</strain>
    </source>
</reference>
<gene>
    <name evidence="1" type="ORF">IAC42_08440</name>
</gene>
<protein>
    <submittedName>
        <fullName evidence="1">Transposase</fullName>
    </submittedName>
</protein>
<comment type="caution">
    <text evidence="1">The sequence shown here is derived from an EMBL/GenBank/DDBJ whole genome shotgun (WGS) entry which is preliminary data.</text>
</comment>
<dbReference type="EMBL" id="JADIMU010000056">
    <property type="protein sequence ID" value="MBO8443762.1"/>
    <property type="molecule type" value="Genomic_DNA"/>
</dbReference>
<reference evidence="1" key="1">
    <citation type="submission" date="2020-10" db="EMBL/GenBank/DDBJ databases">
        <authorList>
            <person name="Gilroy R."/>
        </authorList>
    </citation>
    <scope>NUCLEOTIDE SEQUENCE</scope>
    <source>
        <strain evidence="1">11167</strain>
    </source>
</reference>
<sequence length="189" mass="21631">MDVLHGIQLRQSLEPGRRHRLLEHWHASSFAMAKVEADAAFDGYYAIVTDREDLTSSDETRMYRDQWGIEESFRTLKSDLEARPERVWSAPLSLGHFTLCYLDLCVIRYLQYLMAKEGGEVMSTEWMMKAIDEPAATIIGEHDNAVLGASVTNDYLAIARLLGRPPIEKTMYVPHFKALTRLNPKDDIK</sequence>
<name>A0A9D9HBN5_9SPIR</name>
<organism evidence="1 2">
    <name type="scientific">Candidatus Aphodenecus pullistercoris</name>
    <dbReference type="NCBI Taxonomy" id="2840669"/>
    <lineage>
        <taxon>Bacteria</taxon>
        <taxon>Pseudomonadati</taxon>
        <taxon>Spirochaetota</taxon>
        <taxon>Spirochaetia</taxon>
        <taxon>Spirochaetales</taxon>
        <taxon>Candidatus Aphodenecus</taxon>
    </lineage>
</organism>
<accession>A0A9D9HBN5</accession>
<evidence type="ECO:0000313" key="1">
    <source>
        <dbReference type="EMBL" id="MBO8443762.1"/>
    </source>
</evidence>
<dbReference type="AlphaFoldDB" id="A0A9D9HBN5"/>
<evidence type="ECO:0000313" key="2">
    <source>
        <dbReference type="Proteomes" id="UP000823633"/>
    </source>
</evidence>
<dbReference type="Proteomes" id="UP000823633">
    <property type="component" value="Unassembled WGS sequence"/>
</dbReference>
<proteinExistence type="predicted"/>